<evidence type="ECO:0000256" key="5">
    <source>
        <dbReference type="ARBA" id="ARBA00023124"/>
    </source>
</evidence>
<keyword evidence="6" id="KW-0238">DNA-binding</keyword>
<dbReference type="Gene3D" id="3.90.1680.10">
    <property type="entry name" value="SOS response associated peptidase-like"/>
    <property type="match status" value="1"/>
</dbReference>
<accession>A0A6L5Z6M3</accession>
<dbReference type="EC" id="3.4.-.-" evidence="8"/>
<dbReference type="RefSeq" id="WP_154449717.1">
    <property type="nucleotide sequence ID" value="NZ_WIND01000073.1"/>
</dbReference>
<dbReference type="GO" id="GO:0106300">
    <property type="term" value="P:protein-DNA covalent cross-linking repair"/>
    <property type="evidence" value="ECO:0007669"/>
    <property type="project" value="InterPro"/>
</dbReference>
<name>A0A6L5Z6M3_9RHOB</name>
<dbReference type="Proteomes" id="UP000474957">
    <property type="component" value="Unassembled WGS sequence"/>
</dbReference>
<dbReference type="GO" id="GO:0006508">
    <property type="term" value="P:proteolysis"/>
    <property type="evidence" value="ECO:0007669"/>
    <property type="project" value="UniProtKB-KW"/>
</dbReference>
<evidence type="ECO:0000256" key="7">
    <source>
        <dbReference type="ARBA" id="ARBA00023239"/>
    </source>
</evidence>
<keyword evidence="5" id="KW-0190">Covalent protein-DNA linkage</keyword>
<dbReference type="PANTHER" id="PTHR13604">
    <property type="entry name" value="DC12-RELATED"/>
    <property type="match status" value="1"/>
</dbReference>
<dbReference type="EMBL" id="WIND01000073">
    <property type="protein sequence ID" value="MSU92218.1"/>
    <property type="molecule type" value="Genomic_DNA"/>
</dbReference>
<comment type="caution">
    <text evidence="9">The sequence shown here is derived from an EMBL/GenBank/DDBJ whole genome shotgun (WGS) entry which is preliminary data.</text>
</comment>
<dbReference type="SUPFAM" id="SSF143081">
    <property type="entry name" value="BB1717-like"/>
    <property type="match status" value="1"/>
</dbReference>
<reference evidence="9 10" key="1">
    <citation type="submission" date="2019-10" db="EMBL/GenBank/DDBJ databases">
        <title>Cognatihalovulum marinum gen. nov. sp. nov., a new member of the family Rhodobacteraceae isolated from deep seawater of the Northwest Indian Ocean.</title>
        <authorList>
            <person name="Ruan C."/>
            <person name="Wang J."/>
            <person name="Zheng X."/>
            <person name="Song L."/>
            <person name="Zhu Y."/>
            <person name="Huang Y."/>
            <person name="Lu Z."/>
            <person name="Du W."/>
            <person name="Huang L."/>
            <person name="Dai X."/>
        </authorList>
    </citation>
    <scope>NUCLEOTIDE SEQUENCE [LARGE SCALE GENOMIC DNA]</scope>
    <source>
        <strain evidence="9 10">2CG4</strain>
    </source>
</reference>
<comment type="similarity">
    <text evidence="1 8">Belongs to the SOS response-associated peptidase family.</text>
</comment>
<dbReference type="AlphaFoldDB" id="A0A6L5Z6M3"/>
<evidence type="ECO:0000313" key="9">
    <source>
        <dbReference type="EMBL" id="MSU92218.1"/>
    </source>
</evidence>
<gene>
    <name evidence="9" type="ORF">GE300_22065</name>
</gene>
<keyword evidence="10" id="KW-1185">Reference proteome</keyword>
<evidence type="ECO:0000256" key="3">
    <source>
        <dbReference type="ARBA" id="ARBA00022763"/>
    </source>
</evidence>
<protein>
    <recommendedName>
        <fullName evidence="8">Abasic site processing protein</fullName>
        <ecNumber evidence="8">3.4.-.-</ecNumber>
    </recommendedName>
</protein>
<evidence type="ECO:0000256" key="2">
    <source>
        <dbReference type="ARBA" id="ARBA00022670"/>
    </source>
</evidence>
<dbReference type="GO" id="GO:0003697">
    <property type="term" value="F:single-stranded DNA binding"/>
    <property type="evidence" value="ECO:0007669"/>
    <property type="project" value="InterPro"/>
</dbReference>
<dbReference type="PANTHER" id="PTHR13604:SF0">
    <property type="entry name" value="ABASIC SITE PROCESSING PROTEIN HMCES"/>
    <property type="match status" value="1"/>
</dbReference>
<dbReference type="GO" id="GO:0016829">
    <property type="term" value="F:lyase activity"/>
    <property type="evidence" value="ECO:0007669"/>
    <property type="project" value="UniProtKB-KW"/>
</dbReference>
<evidence type="ECO:0000256" key="8">
    <source>
        <dbReference type="RuleBase" id="RU364100"/>
    </source>
</evidence>
<keyword evidence="4 8" id="KW-0378">Hydrolase</keyword>
<keyword evidence="2 8" id="KW-0645">Protease</keyword>
<evidence type="ECO:0000256" key="1">
    <source>
        <dbReference type="ARBA" id="ARBA00008136"/>
    </source>
</evidence>
<organism evidence="9 10">
    <name type="scientific">Halovulum marinum</name>
    <dbReference type="NCBI Taxonomy" id="2662447"/>
    <lineage>
        <taxon>Bacteria</taxon>
        <taxon>Pseudomonadati</taxon>
        <taxon>Pseudomonadota</taxon>
        <taxon>Alphaproteobacteria</taxon>
        <taxon>Rhodobacterales</taxon>
        <taxon>Paracoccaceae</taxon>
        <taxon>Halovulum</taxon>
    </lineage>
</organism>
<dbReference type="InterPro" id="IPR036590">
    <property type="entry name" value="SRAP-like"/>
</dbReference>
<dbReference type="GO" id="GO:0008233">
    <property type="term" value="F:peptidase activity"/>
    <property type="evidence" value="ECO:0007669"/>
    <property type="project" value="UniProtKB-KW"/>
</dbReference>
<evidence type="ECO:0000313" key="10">
    <source>
        <dbReference type="Proteomes" id="UP000474957"/>
    </source>
</evidence>
<sequence length="204" mass="21555">MPGRVALTTPPARLARAFDARLEVPDPGPREDAAPGEQVAALILHDETGVLVQARWGMVMSGRVNARGRPVMETIVNARAETVFGKSAFAGVGRAVLPVDAWYEWTGTAGRKTRWRIGAADGGLLAFAAIADVWTAPGGTRVRQLATLTCAPNADVADYHHRMPVILPDAAAVGVWLTAPADRAAALLAPLPGGRLSVRRSELK</sequence>
<keyword evidence="3" id="KW-0227">DNA damage</keyword>
<dbReference type="Pfam" id="PF02586">
    <property type="entry name" value="SRAP"/>
    <property type="match status" value="1"/>
</dbReference>
<evidence type="ECO:0000256" key="6">
    <source>
        <dbReference type="ARBA" id="ARBA00023125"/>
    </source>
</evidence>
<dbReference type="InterPro" id="IPR003738">
    <property type="entry name" value="SRAP"/>
</dbReference>
<proteinExistence type="inferred from homology"/>
<evidence type="ECO:0000256" key="4">
    <source>
        <dbReference type="ARBA" id="ARBA00022801"/>
    </source>
</evidence>
<keyword evidence="7" id="KW-0456">Lyase</keyword>